<accession>A0A2P5B8V3</accession>
<dbReference type="EMBL" id="JXTB01000335">
    <property type="protein sequence ID" value="PON45218.1"/>
    <property type="molecule type" value="Genomic_DNA"/>
</dbReference>
<evidence type="ECO:0000313" key="2">
    <source>
        <dbReference type="Proteomes" id="UP000237105"/>
    </source>
</evidence>
<sequence>MAARKGCTGVTEHWIRQLEKSTTAAVTRGPPSPACCRLTRYFRRAIHAHTDYPRILIQRSTQESRMRHAKWTEDLDPLRGRGEVNWSGQA</sequence>
<protein>
    <submittedName>
        <fullName evidence="1">Uncharacterized protein</fullName>
    </submittedName>
</protein>
<evidence type="ECO:0000313" key="1">
    <source>
        <dbReference type="EMBL" id="PON45218.1"/>
    </source>
</evidence>
<proteinExistence type="predicted"/>
<reference evidence="2" key="1">
    <citation type="submission" date="2016-06" db="EMBL/GenBank/DDBJ databases">
        <title>Parallel loss of symbiosis genes in relatives of nitrogen-fixing non-legume Parasponia.</title>
        <authorList>
            <person name="Van Velzen R."/>
            <person name="Holmer R."/>
            <person name="Bu F."/>
            <person name="Rutten L."/>
            <person name="Van Zeijl A."/>
            <person name="Liu W."/>
            <person name="Santuari L."/>
            <person name="Cao Q."/>
            <person name="Sharma T."/>
            <person name="Shen D."/>
            <person name="Roswanjaya Y."/>
            <person name="Wardhani T."/>
            <person name="Kalhor M.S."/>
            <person name="Jansen J."/>
            <person name="Van den Hoogen J."/>
            <person name="Gungor B."/>
            <person name="Hartog M."/>
            <person name="Hontelez J."/>
            <person name="Verver J."/>
            <person name="Yang W.-C."/>
            <person name="Schijlen E."/>
            <person name="Repin R."/>
            <person name="Schilthuizen M."/>
            <person name="Schranz E."/>
            <person name="Heidstra R."/>
            <person name="Miyata K."/>
            <person name="Fedorova E."/>
            <person name="Kohlen W."/>
            <person name="Bisseling T."/>
            <person name="Smit S."/>
            <person name="Geurts R."/>
        </authorList>
    </citation>
    <scope>NUCLEOTIDE SEQUENCE [LARGE SCALE GENOMIC DNA]</scope>
    <source>
        <strain evidence="2">cv. WU1-14</strain>
    </source>
</reference>
<name>A0A2P5B8V3_PARAD</name>
<gene>
    <name evidence="1" type="ORF">PanWU01x14_260480</name>
</gene>
<dbReference type="Proteomes" id="UP000237105">
    <property type="component" value="Unassembled WGS sequence"/>
</dbReference>
<keyword evidence="2" id="KW-1185">Reference proteome</keyword>
<comment type="caution">
    <text evidence="1">The sequence shown here is derived from an EMBL/GenBank/DDBJ whole genome shotgun (WGS) entry which is preliminary data.</text>
</comment>
<dbReference type="AlphaFoldDB" id="A0A2P5B8V3"/>
<organism evidence="1 2">
    <name type="scientific">Parasponia andersonii</name>
    <name type="common">Sponia andersonii</name>
    <dbReference type="NCBI Taxonomy" id="3476"/>
    <lineage>
        <taxon>Eukaryota</taxon>
        <taxon>Viridiplantae</taxon>
        <taxon>Streptophyta</taxon>
        <taxon>Embryophyta</taxon>
        <taxon>Tracheophyta</taxon>
        <taxon>Spermatophyta</taxon>
        <taxon>Magnoliopsida</taxon>
        <taxon>eudicotyledons</taxon>
        <taxon>Gunneridae</taxon>
        <taxon>Pentapetalae</taxon>
        <taxon>rosids</taxon>
        <taxon>fabids</taxon>
        <taxon>Rosales</taxon>
        <taxon>Cannabaceae</taxon>
        <taxon>Parasponia</taxon>
    </lineage>
</organism>